<sequence>MPVRSTTHFTWQVLRAVKRSKKAPVGRTLRLAPTAKTKDGSFLTALVEEGLLARATGNATDPFEATYALTEKGQHAAEYGEYEFQLKPRVSAPQR</sequence>
<proteinExistence type="predicted"/>
<name>A0A6P2D7S8_9BACT</name>
<reference evidence="1 2" key="1">
    <citation type="submission" date="2019-05" db="EMBL/GenBank/DDBJ databases">
        <authorList>
            <consortium name="Science for Life Laboratories"/>
        </authorList>
    </citation>
    <scope>NUCLEOTIDE SEQUENCE [LARGE SCALE GENOMIC DNA]</scope>
    <source>
        <strain evidence="1">Soil9</strain>
    </source>
</reference>
<accession>A0A6P2D7S8</accession>
<evidence type="ECO:0000313" key="2">
    <source>
        <dbReference type="Proteomes" id="UP000464178"/>
    </source>
</evidence>
<protein>
    <recommendedName>
        <fullName evidence="3">HTH hxlR-type domain-containing protein</fullName>
    </recommendedName>
</protein>
<dbReference type="AlphaFoldDB" id="A0A6P2D7S8"/>
<evidence type="ECO:0000313" key="1">
    <source>
        <dbReference type="EMBL" id="VTR96425.1"/>
    </source>
</evidence>
<evidence type="ECO:0008006" key="3">
    <source>
        <dbReference type="Google" id="ProtNLM"/>
    </source>
</evidence>
<dbReference type="KEGG" id="gms:SOIL9_12890"/>
<gene>
    <name evidence="1" type="ORF">SOIL9_12890</name>
</gene>
<dbReference type="EMBL" id="LR593886">
    <property type="protein sequence ID" value="VTR96425.1"/>
    <property type="molecule type" value="Genomic_DNA"/>
</dbReference>
<organism evidence="1 2">
    <name type="scientific">Gemmata massiliana</name>
    <dbReference type="NCBI Taxonomy" id="1210884"/>
    <lineage>
        <taxon>Bacteria</taxon>
        <taxon>Pseudomonadati</taxon>
        <taxon>Planctomycetota</taxon>
        <taxon>Planctomycetia</taxon>
        <taxon>Gemmatales</taxon>
        <taxon>Gemmataceae</taxon>
        <taxon>Gemmata</taxon>
    </lineage>
</organism>
<dbReference type="RefSeq" id="WP_052557716.1">
    <property type="nucleotide sequence ID" value="NZ_LR593886.1"/>
</dbReference>
<dbReference type="Proteomes" id="UP000464178">
    <property type="component" value="Chromosome"/>
</dbReference>
<keyword evidence="2" id="KW-1185">Reference proteome</keyword>